<evidence type="ECO:0000256" key="1">
    <source>
        <dbReference type="ARBA" id="ARBA00022729"/>
    </source>
</evidence>
<dbReference type="Gene3D" id="3.40.50.1820">
    <property type="entry name" value="alpha/beta hydrolase"/>
    <property type="match status" value="1"/>
</dbReference>
<dbReference type="AlphaFoldDB" id="A0A7S0UL85"/>
<dbReference type="PANTHER" id="PTHR43037">
    <property type="entry name" value="UNNAMED PRODUCT-RELATED"/>
    <property type="match status" value="1"/>
</dbReference>
<reference evidence="6" key="1">
    <citation type="submission" date="2021-01" db="EMBL/GenBank/DDBJ databases">
        <authorList>
            <person name="Corre E."/>
            <person name="Pelletier E."/>
            <person name="Niang G."/>
            <person name="Scheremetjew M."/>
            <person name="Finn R."/>
            <person name="Kale V."/>
            <person name="Holt S."/>
            <person name="Cochrane G."/>
            <person name="Meng A."/>
            <person name="Brown T."/>
            <person name="Cohen L."/>
        </authorList>
    </citation>
    <scope>NUCLEOTIDE SEQUENCE</scope>
    <source>
        <strain evidence="6">UNC1205</strain>
    </source>
</reference>
<evidence type="ECO:0000259" key="5">
    <source>
        <dbReference type="Pfam" id="PF02230"/>
    </source>
</evidence>
<keyword evidence="2" id="KW-0378">Hydrolase</keyword>
<sequence length="413" mass="44123">MMLSLNRSLFFLSCVCLNGVHRLVAAEEVKDGVCSFAPDILTGAFGKSIPQTCIDVPLTEDGAETVERCFYSYVPESCSAEEITKAPLVLDVHGMGSCALGSASYTGWMQQAEEECMVVVWPSGTENPLIGGCFIVPGFLESEDILPTEGSEVDLATLPCCCLADNMQPETEGIDPLFLKMAIDDVVKAFEQNDDLSIDTDRIYMAGHSNGCMMSLAMAALYSDTIAAVCCHSGSIITPFPEDYSPVPIWMLHGMADTTIPYDGVQAMTIPGIGALGFLSIDQQISYLTQKNGCEGEGEMDVVDETGAQVGKVFKRGQCKDNANVEVVALFDADHHPYQRSKASKSPPTVDTTAMAWEFCSAYSKAAPETSAPEPVVDVEPETEDAEESSAPTSKSFSVVLALALFLGVIGAV</sequence>
<evidence type="ECO:0000313" key="6">
    <source>
        <dbReference type="EMBL" id="CAD8762931.1"/>
    </source>
</evidence>
<dbReference type="InterPro" id="IPR050955">
    <property type="entry name" value="Plant_Biomass_Hydrol_Est"/>
</dbReference>
<dbReference type="InterPro" id="IPR029058">
    <property type="entry name" value="AB_hydrolase_fold"/>
</dbReference>
<feature type="chain" id="PRO_5031403173" description="Phospholipase/carboxylesterase/thioesterase domain-containing protein" evidence="4">
    <location>
        <begin position="27"/>
        <end position="413"/>
    </location>
</feature>
<evidence type="ECO:0000256" key="3">
    <source>
        <dbReference type="SAM" id="MobiDB-lite"/>
    </source>
</evidence>
<protein>
    <recommendedName>
        <fullName evidence="5">Phospholipase/carboxylesterase/thioesterase domain-containing protein</fullName>
    </recommendedName>
</protein>
<feature type="domain" description="Phospholipase/carboxylesterase/thioesterase" evidence="5">
    <location>
        <begin position="191"/>
        <end position="263"/>
    </location>
</feature>
<name>A0A7S0UL85_9STRA</name>
<feature type="signal peptide" evidence="4">
    <location>
        <begin position="1"/>
        <end position="26"/>
    </location>
</feature>
<dbReference type="InterPro" id="IPR003140">
    <property type="entry name" value="PLipase/COase/thioEstase"/>
</dbReference>
<dbReference type="PANTHER" id="PTHR43037:SF5">
    <property type="entry name" value="FERULOYL ESTERASE"/>
    <property type="match status" value="1"/>
</dbReference>
<evidence type="ECO:0000256" key="2">
    <source>
        <dbReference type="ARBA" id="ARBA00022801"/>
    </source>
</evidence>
<dbReference type="GO" id="GO:0016787">
    <property type="term" value="F:hydrolase activity"/>
    <property type="evidence" value="ECO:0007669"/>
    <property type="project" value="UniProtKB-KW"/>
</dbReference>
<keyword evidence="1 4" id="KW-0732">Signal</keyword>
<gene>
    <name evidence="6" type="ORF">PDEL1432_LOCUS2971</name>
</gene>
<dbReference type="SUPFAM" id="SSF53474">
    <property type="entry name" value="alpha/beta-Hydrolases"/>
    <property type="match status" value="1"/>
</dbReference>
<feature type="compositionally biased region" description="Acidic residues" evidence="3">
    <location>
        <begin position="377"/>
        <end position="388"/>
    </location>
</feature>
<dbReference type="Pfam" id="PF02230">
    <property type="entry name" value="Abhydrolase_2"/>
    <property type="match status" value="1"/>
</dbReference>
<feature type="region of interest" description="Disordered" evidence="3">
    <location>
        <begin position="370"/>
        <end position="391"/>
    </location>
</feature>
<organism evidence="6">
    <name type="scientific">Pseudo-nitzschia delicatissima</name>
    <dbReference type="NCBI Taxonomy" id="44447"/>
    <lineage>
        <taxon>Eukaryota</taxon>
        <taxon>Sar</taxon>
        <taxon>Stramenopiles</taxon>
        <taxon>Ochrophyta</taxon>
        <taxon>Bacillariophyta</taxon>
        <taxon>Bacillariophyceae</taxon>
        <taxon>Bacillariophycidae</taxon>
        <taxon>Bacillariales</taxon>
        <taxon>Bacillariaceae</taxon>
        <taxon>Pseudo-nitzschia</taxon>
    </lineage>
</organism>
<evidence type="ECO:0000256" key="4">
    <source>
        <dbReference type="SAM" id="SignalP"/>
    </source>
</evidence>
<accession>A0A7S0UL85</accession>
<proteinExistence type="predicted"/>
<dbReference type="EMBL" id="HBFL01004159">
    <property type="protein sequence ID" value="CAD8762931.1"/>
    <property type="molecule type" value="Transcribed_RNA"/>
</dbReference>